<dbReference type="EMBL" id="JACHGI010000014">
    <property type="protein sequence ID" value="MBB6469171.1"/>
    <property type="molecule type" value="Genomic_DNA"/>
</dbReference>
<dbReference type="AlphaFoldDB" id="A0A8E1WHQ6"/>
<comment type="caution">
    <text evidence="5">The sequence shown here is derived from an EMBL/GenBank/DDBJ whole genome shotgun (WGS) entry which is preliminary data.</text>
</comment>
<proteinExistence type="inferred from homology"/>
<dbReference type="Proteomes" id="UP000532373">
    <property type="component" value="Unassembled WGS sequence"/>
</dbReference>
<dbReference type="InterPro" id="IPR023346">
    <property type="entry name" value="Lysozyme-like_dom_sf"/>
</dbReference>
<dbReference type="CDD" id="cd00254">
    <property type="entry name" value="LT-like"/>
    <property type="match status" value="1"/>
</dbReference>
<name>A0A8E1WHQ6_9HYPH</name>
<comment type="similarity">
    <text evidence="2">Belongs to the virb1 family.</text>
</comment>
<feature type="domain" description="Transglycosylase SLT" evidence="4">
    <location>
        <begin position="152"/>
        <end position="246"/>
    </location>
</feature>
<evidence type="ECO:0000256" key="2">
    <source>
        <dbReference type="ARBA" id="ARBA00009387"/>
    </source>
</evidence>
<accession>A0A8E1WHQ6</accession>
<comment type="similarity">
    <text evidence="1">Belongs to the transglycosylase Slt family.</text>
</comment>
<evidence type="ECO:0000313" key="5">
    <source>
        <dbReference type="EMBL" id="MBB6469171.1"/>
    </source>
</evidence>
<evidence type="ECO:0000313" key="6">
    <source>
        <dbReference type="Proteomes" id="UP000532373"/>
    </source>
</evidence>
<evidence type="ECO:0000256" key="1">
    <source>
        <dbReference type="ARBA" id="ARBA00007734"/>
    </source>
</evidence>
<feature type="region of interest" description="Disordered" evidence="3">
    <location>
        <begin position="79"/>
        <end position="102"/>
    </location>
</feature>
<dbReference type="SUPFAM" id="SSF53955">
    <property type="entry name" value="Lysozyme-like"/>
    <property type="match status" value="1"/>
</dbReference>
<evidence type="ECO:0000259" key="4">
    <source>
        <dbReference type="Pfam" id="PF01464"/>
    </source>
</evidence>
<sequence length="309" mass="32823">MAKQTESWQSQTAVALVTTCIMTVCANGQDLQKIQPILAENIGSAAAPIADDAAVSEVFETRWAAPTSEYVLDARGTLKRSAAADQPARSTMQSGDVDSFRRDPTQQMDYTVLDHSKDGNSLSDPTSADTAGAIIPECGPSPVEPAGIKALVEGAANRHGVDPGFAVAIVATESDFDRDRNSPKGARGPMQLMPATAERFDVNEVCDPASNIDGGMRYLRTLLDEFGNPLLVAAAYNAGEQRIYEYGGIPPFAETVSYVAKVVNHQLGLEMRPARKKARPPGTADDEVPDVGVVAPKKTGTFVAGVMHF</sequence>
<reference evidence="5 6" key="1">
    <citation type="submission" date="2020-08" db="EMBL/GenBank/DDBJ databases">
        <title>Genomic Encyclopedia of Type Strains, Phase IV (KMG-IV): sequencing the most valuable type-strain genomes for metagenomic binning, comparative biology and taxonomic classification.</title>
        <authorList>
            <person name="Goeker M."/>
        </authorList>
    </citation>
    <scope>NUCLEOTIDE SEQUENCE [LARGE SCALE GENOMIC DNA]</scope>
    <source>
        <strain evidence="5 6">DSM 17454</strain>
    </source>
</reference>
<gene>
    <name evidence="5" type="ORF">HNQ96_005060</name>
</gene>
<dbReference type="PANTHER" id="PTHR37423">
    <property type="entry name" value="SOLUBLE LYTIC MUREIN TRANSGLYCOSYLASE-RELATED"/>
    <property type="match status" value="1"/>
</dbReference>
<dbReference type="Pfam" id="PF01464">
    <property type="entry name" value="SLT"/>
    <property type="match status" value="1"/>
</dbReference>
<dbReference type="Gene3D" id="1.10.530.10">
    <property type="match status" value="1"/>
</dbReference>
<dbReference type="PANTHER" id="PTHR37423:SF2">
    <property type="entry name" value="MEMBRANE-BOUND LYTIC MUREIN TRANSGLYCOSYLASE C"/>
    <property type="match status" value="1"/>
</dbReference>
<protein>
    <recommendedName>
        <fullName evidence="4">Transglycosylase SLT domain-containing protein</fullName>
    </recommendedName>
</protein>
<evidence type="ECO:0000256" key="3">
    <source>
        <dbReference type="SAM" id="MobiDB-lite"/>
    </source>
</evidence>
<dbReference type="RefSeq" id="WP_312880939.1">
    <property type="nucleotide sequence ID" value="NZ_JACHGI010000014.1"/>
</dbReference>
<organism evidence="5 6">
    <name type="scientific">Aminobacter carboxidus</name>
    <dbReference type="NCBI Taxonomy" id="376165"/>
    <lineage>
        <taxon>Bacteria</taxon>
        <taxon>Pseudomonadati</taxon>
        <taxon>Pseudomonadota</taxon>
        <taxon>Alphaproteobacteria</taxon>
        <taxon>Hyphomicrobiales</taxon>
        <taxon>Phyllobacteriaceae</taxon>
        <taxon>Aminobacter</taxon>
    </lineage>
</organism>
<dbReference type="InterPro" id="IPR008258">
    <property type="entry name" value="Transglycosylase_SLT_dom_1"/>
</dbReference>